<evidence type="ECO:0000313" key="2">
    <source>
        <dbReference type="EMBL" id="KUJ10410.1"/>
    </source>
</evidence>
<evidence type="ECO:0000313" key="3">
    <source>
        <dbReference type="Proteomes" id="UP000070700"/>
    </source>
</evidence>
<keyword evidence="3" id="KW-1185">Reference proteome</keyword>
<dbReference type="RefSeq" id="XP_018064765.1">
    <property type="nucleotide sequence ID" value="XM_018218832.1"/>
</dbReference>
<evidence type="ECO:0000256" key="1">
    <source>
        <dbReference type="SAM" id="MobiDB-lite"/>
    </source>
</evidence>
<organism evidence="2 3">
    <name type="scientific">Mollisia scopiformis</name>
    <name type="common">Conifer needle endophyte fungus</name>
    <name type="synonym">Phialocephala scopiformis</name>
    <dbReference type="NCBI Taxonomy" id="149040"/>
    <lineage>
        <taxon>Eukaryota</taxon>
        <taxon>Fungi</taxon>
        <taxon>Dikarya</taxon>
        <taxon>Ascomycota</taxon>
        <taxon>Pezizomycotina</taxon>
        <taxon>Leotiomycetes</taxon>
        <taxon>Helotiales</taxon>
        <taxon>Mollisiaceae</taxon>
        <taxon>Mollisia</taxon>
    </lineage>
</organism>
<dbReference type="OrthoDB" id="3538998at2759"/>
<feature type="region of interest" description="Disordered" evidence="1">
    <location>
        <begin position="343"/>
        <end position="367"/>
    </location>
</feature>
<protein>
    <submittedName>
        <fullName evidence="2">Uncharacterized protein</fullName>
    </submittedName>
</protein>
<gene>
    <name evidence="2" type="ORF">LY89DRAFT_723631</name>
</gene>
<reference evidence="2 3" key="1">
    <citation type="submission" date="2015-10" db="EMBL/GenBank/DDBJ databases">
        <title>Full genome of DAOMC 229536 Phialocephala scopiformis, a fungal endophyte of spruce producing the potent anti-insectan compound rugulosin.</title>
        <authorList>
            <consortium name="DOE Joint Genome Institute"/>
            <person name="Walker A.K."/>
            <person name="Frasz S.L."/>
            <person name="Seifert K.A."/>
            <person name="Miller J.D."/>
            <person name="Mondo S.J."/>
            <person name="Labutti K."/>
            <person name="Lipzen A."/>
            <person name="Dockter R."/>
            <person name="Kennedy M."/>
            <person name="Grigoriev I.V."/>
            <person name="Spatafora J.W."/>
        </authorList>
    </citation>
    <scope>NUCLEOTIDE SEQUENCE [LARGE SCALE GENOMIC DNA]</scope>
    <source>
        <strain evidence="2 3">CBS 120377</strain>
    </source>
</reference>
<feature type="compositionally biased region" description="Low complexity" evidence="1">
    <location>
        <begin position="343"/>
        <end position="356"/>
    </location>
</feature>
<proteinExistence type="predicted"/>
<dbReference type="InParanoid" id="A0A132BDA5"/>
<dbReference type="Proteomes" id="UP000070700">
    <property type="component" value="Unassembled WGS sequence"/>
</dbReference>
<name>A0A132BDA5_MOLSC</name>
<dbReference type="EMBL" id="KQ947429">
    <property type="protein sequence ID" value="KUJ10410.1"/>
    <property type="molecule type" value="Genomic_DNA"/>
</dbReference>
<accession>A0A132BDA5</accession>
<dbReference type="GeneID" id="28828558"/>
<sequence>MLNCRRSPSNSLITLDSKKMFTKYILLLALLNHVSISLGQLAMTSEGCADPSGFDSCWTAATNEATSLFAKYCTTGECTDENNCYTPDAVCAETTTCIAYTQWINCALSTCWNRVYGCEYQNLAINAVENCPIATELAPYVPAPHDGPGYCSCNMGYVYLAHLNENRAGAGETYRCNNNIAALQAENKCEPNCIQESQTCNCCGASSAVSTFFNSCPTTDPSQVPIFPLLGYSSLLSSTCSSALSGTNCTALPYNFTISPGPTYDPSIQNTFFDAATLPKNGSDPLSDNAGGLSTPVSGVVLTWSLYKGTQVVASASVTTWDGAAAASSGASGSASGGASGSSVVSSKAGSSTTSAGSGGVSSGATAASTGATATATAKSGSMRVMASFEGNSVKLLVSLVVGLVFL</sequence>
<dbReference type="AlphaFoldDB" id="A0A132BDA5"/>
<dbReference type="KEGG" id="psco:LY89DRAFT_723631"/>